<dbReference type="PANTHER" id="PTHR30136:SF39">
    <property type="entry name" value="TRANSCRIPTIONAL REGULATORY PROTEIN"/>
    <property type="match status" value="1"/>
</dbReference>
<dbReference type="PANTHER" id="PTHR30136">
    <property type="entry name" value="HELIX-TURN-HELIX TRANSCRIPTIONAL REGULATOR, ICLR FAMILY"/>
    <property type="match status" value="1"/>
</dbReference>
<dbReference type="InterPro" id="IPR005471">
    <property type="entry name" value="Tscrpt_reg_IclR_N"/>
</dbReference>
<evidence type="ECO:0000313" key="4">
    <source>
        <dbReference type="EMBL" id="MFC4201927.1"/>
    </source>
</evidence>
<dbReference type="EMBL" id="JBHSBV010000004">
    <property type="protein sequence ID" value="MFC4201927.1"/>
    <property type="molecule type" value="Genomic_DNA"/>
</dbReference>
<reference evidence="5" key="1">
    <citation type="journal article" date="2019" name="Int. J. Syst. Evol. Microbiol.">
        <title>The Global Catalogue of Microorganisms (GCM) 10K type strain sequencing project: providing services to taxonomists for standard genome sequencing and annotation.</title>
        <authorList>
            <consortium name="The Broad Institute Genomics Platform"/>
            <consortium name="The Broad Institute Genome Sequencing Center for Infectious Disease"/>
            <person name="Wu L."/>
            <person name="Ma J."/>
        </authorList>
    </citation>
    <scope>NUCLEOTIDE SEQUENCE [LARGE SCALE GENOMIC DNA]</scope>
    <source>
        <strain evidence="5">LMG 24813</strain>
    </source>
</reference>
<dbReference type="SMART" id="SM00346">
    <property type="entry name" value="HTH_ICLR"/>
    <property type="match status" value="1"/>
</dbReference>
<dbReference type="CDD" id="cd00090">
    <property type="entry name" value="HTH_ARSR"/>
    <property type="match status" value="1"/>
</dbReference>
<dbReference type="RefSeq" id="WP_217964813.1">
    <property type="nucleotide sequence ID" value="NZ_JAHTBN010000004.1"/>
</dbReference>
<dbReference type="InterPro" id="IPR011991">
    <property type="entry name" value="ArsR-like_HTH"/>
</dbReference>
<dbReference type="Proteomes" id="UP001595848">
    <property type="component" value="Unassembled WGS sequence"/>
</dbReference>
<dbReference type="Pfam" id="PF01614">
    <property type="entry name" value="IclR_C"/>
    <property type="match status" value="1"/>
</dbReference>
<dbReference type="InterPro" id="IPR014757">
    <property type="entry name" value="Tscrpt_reg_IclR_C"/>
</dbReference>
<dbReference type="PROSITE" id="PS51077">
    <property type="entry name" value="HTH_ICLR"/>
    <property type="match status" value="1"/>
</dbReference>
<evidence type="ECO:0000256" key="1">
    <source>
        <dbReference type="ARBA" id="ARBA00023125"/>
    </source>
</evidence>
<dbReference type="PROSITE" id="PS51078">
    <property type="entry name" value="ICLR_ED"/>
    <property type="match status" value="1"/>
</dbReference>
<keyword evidence="1" id="KW-0238">DNA-binding</keyword>
<evidence type="ECO:0000313" key="5">
    <source>
        <dbReference type="Proteomes" id="UP001595848"/>
    </source>
</evidence>
<feature type="domain" description="IclR-ED" evidence="3">
    <location>
        <begin position="71"/>
        <end position="258"/>
    </location>
</feature>
<comment type="caution">
    <text evidence="4">The sequence shown here is derived from an EMBL/GenBank/DDBJ whole genome shotgun (WGS) entry which is preliminary data.</text>
</comment>
<keyword evidence="5" id="KW-1185">Reference proteome</keyword>
<evidence type="ECO:0000259" key="3">
    <source>
        <dbReference type="PROSITE" id="PS51078"/>
    </source>
</evidence>
<feature type="domain" description="HTH iclR-type" evidence="2">
    <location>
        <begin position="11"/>
        <end position="74"/>
    </location>
</feature>
<dbReference type="Pfam" id="PF09339">
    <property type="entry name" value="HTH_IclR"/>
    <property type="match status" value="1"/>
</dbReference>
<protein>
    <submittedName>
        <fullName evidence="4">IclR family transcriptional regulator</fullName>
    </submittedName>
</protein>
<proteinExistence type="predicted"/>
<accession>A0ABV8P2N4</accession>
<name>A0ABV8P2N4_9BURK</name>
<dbReference type="InterPro" id="IPR050707">
    <property type="entry name" value="HTH_MetabolicPath_Reg"/>
</dbReference>
<sequence>MNKERHEAPGPQVLRRGLRVLRVLREAGGDAMHVVDIASAAGMQRSTVYRYLDVLVEEGYVLREGRAPRWRVAELGVLMAGDLHADAVRRLRPAMRQISDVSGDASFLVCRAGGDSLCLHRELGNYPVQVLTVTIGHRQPLGVGAAGLALLAALPDAEAREVIAQNEATLRAYGGMTAVQMYRLVENTRDRGWSVVANAAVPGVLGVGIALCNSAGYPYLAVSVSSLIDRMPAARQRSIAASIRAQLAQWGAAEPGMK</sequence>
<evidence type="ECO:0000259" key="2">
    <source>
        <dbReference type="PROSITE" id="PS51077"/>
    </source>
</evidence>
<gene>
    <name evidence="4" type="ORF">ACFOY1_13285</name>
</gene>
<organism evidence="4 5">
    <name type="scientific">Candidimonas humi</name>
    <dbReference type="NCBI Taxonomy" id="683355"/>
    <lineage>
        <taxon>Bacteria</taxon>
        <taxon>Pseudomonadati</taxon>
        <taxon>Pseudomonadota</taxon>
        <taxon>Betaproteobacteria</taxon>
        <taxon>Burkholderiales</taxon>
        <taxon>Alcaligenaceae</taxon>
        <taxon>Candidimonas</taxon>
    </lineage>
</organism>